<organism evidence="7 8">
    <name type="scientific">Nibricoccus aquaticus</name>
    <dbReference type="NCBI Taxonomy" id="2576891"/>
    <lineage>
        <taxon>Bacteria</taxon>
        <taxon>Pseudomonadati</taxon>
        <taxon>Verrucomicrobiota</taxon>
        <taxon>Opitutia</taxon>
        <taxon>Opitutales</taxon>
        <taxon>Opitutaceae</taxon>
        <taxon>Nibricoccus</taxon>
    </lineage>
</organism>
<keyword evidence="1" id="KW-0805">Transcription regulation</keyword>
<dbReference type="InterPro" id="IPR009057">
    <property type="entry name" value="Homeodomain-like_sf"/>
</dbReference>
<dbReference type="GO" id="GO:0000976">
    <property type="term" value="F:transcription cis-regulatory region binding"/>
    <property type="evidence" value="ECO:0007669"/>
    <property type="project" value="TreeGrafter"/>
</dbReference>
<evidence type="ECO:0000256" key="4">
    <source>
        <dbReference type="PROSITE-ProRule" id="PRU00335"/>
    </source>
</evidence>
<feature type="compositionally biased region" description="Basic and acidic residues" evidence="5">
    <location>
        <begin position="9"/>
        <end position="22"/>
    </location>
</feature>
<dbReference type="KEGG" id="vbh:CMV30_14125"/>
<evidence type="ECO:0000256" key="2">
    <source>
        <dbReference type="ARBA" id="ARBA00023125"/>
    </source>
</evidence>
<dbReference type="InterPro" id="IPR050109">
    <property type="entry name" value="HTH-type_TetR-like_transc_reg"/>
</dbReference>
<evidence type="ECO:0000313" key="8">
    <source>
        <dbReference type="Proteomes" id="UP000217265"/>
    </source>
</evidence>
<evidence type="ECO:0000256" key="3">
    <source>
        <dbReference type="ARBA" id="ARBA00023163"/>
    </source>
</evidence>
<keyword evidence="8" id="KW-1185">Reference proteome</keyword>
<dbReference type="PROSITE" id="PS50977">
    <property type="entry name" value="HTH_TETR_2"/>
    <property type="match status" value="1"/>
</dbReference>
<keyword evidence="2 4" id="KW-0238">DNA-binding</keyword>
<dbReference type="Proteomes" id="UP000217265">
    <property type="component" value="Chromosome"/>
</dbReference>
<dbReference type="SUPFAM" id="SSF46689">
    <property type="entry name" value="Homeodomain-like"/>
    <property type="match status" value="1"/>
</dbReference>
<evidence type="ECO:0000313" key="7">
    <source>
        <dbReference type="EMBL" id="ATC65010.1"/>
    </source>
</evidence>
<feature type="region of interest" description="Disordered" evidence="5">
    <location>
        <begin position="1"/>
        <end position="22"/>
    </location>
</feature>
<reference evidence="7 8" key="1">
    <citation type="submission" date="2017-09" db="EMBL/GenBank/DDBJ databases">
        <title>Complete genome sequence of Verrucomicrobial strain HZ-65, isolated from freshwater.</title>
        <authorList>
            <person name="Choi A."/>
        </authorList>
    </citation>
    <scope>NUCLEOTIDE SEQUENCE [LARGE SCALE GENOMIC DNA]</scope>
    <source>
        <strain evidence="7 8">HZ-65</strain>
    </source>
</reference>
<dbReference type="GO" id="GO:0003700">
    <property type="term" value="F:DNA-binding transcription factor activity"/>
    <property type="evidence" value="ECO:0007669"/>
    <property type="project" value="TreeGrafter"/>
</dbReference>
<accession>A0A290QCS7</accession>
<feature type="domain" description="HTH tetR-type" evidence="6">
    <location>
        <begin position="26"/>
        <end position="86"/>
    </location>
</feature>
<evidence type="ECO:0000256" key="5">
    <source>
        <dbReference type="SAM" id="MobiDB-lite"/>
    </source>
</evidence>
<keyword evidence="3" id="KW-0804">Transcription</keyword>
<gene>
    <name evidence="7" type="ORF">CMV30_14125</name>
</gene>
<dbReference type="Pfam" id="PF00440">
    <property type="entry name" value="TetR_N"/>
    <property type="match status" value="1"/>
</dbReference>
<evidence type="ECO:0000256" key="1">
    <source>
        <dbReference type="ARBA" id="ARBA00023015"/>
    </source>
</evidence>
<dbReference type="PANTHER" id="PTHR30055:SF234">
    <property type="entry name" value="HTH-TYPE TRANSCRIPTIONAL REGULATOR BETI"/>
    <property type="match status" value="1"/>
</dbReference>
<name>A0A290QCS7_9BACT</name>
<protein>
    <recommendedName>
        <fullName evidence="6">HTH tetR-type domain-containing protein</fullName>
    </recommendedName>
</protein>
<sequence>MPPSKSRKPQRDQRLEPRSPRQARAVEKVELILEAATRLLESGDIRSLTTNTLAEKAGVSIGTLYQYFKNKEAVLEALTEREMAGLSKRVLASFQGSAPVTPGERIGAIVRAVLATYGGRRRAHRTLMAHAMSSGGAGRLAPLYRKLIELFRAQGPAGSGPRAIPLSPAEAFVLTHAVAGVVRTLVTDGEHPPREEIEKALTRLVLGFFRTSDASQP</sequence>
<evidence type="ECO:0000259" key="6">
    <source>
        <dbReference type="PROSITE" id="PS50977"/>
    </source>
</evidence>
<feature type="DNA-binding region" description="H-T-H motif" evidence="4">
    <location>
        <begin position="49"/>
        <end position="68"/>
    </location>
</feature>
<proteinExistence type="predicted"/>
<dbReference type="PANTHER" id="PTHR30055">
    <property type="entry name" value="HTH-TYPE TRANSCRIPTIONAL REGULATOR RUTR"/>
    <property type="match status" value="1"/>
</dbReference>
<dbReference type="AlphaFoldDB" id="A0A290QCS7"/>
<dbReference type="OrthoDB" id="188429at2"/>
<dbReference type="Gene3D" id="1.10.357.10">
    <property type="entry name" value="Tetracycline Repressor, domain 2"/>
    <property type="match status" value="1"/>
</dbReference>
<dbReference type="EMBL" id="CP023344">
    <property type="protein sequence ID" value="ATC65010.1"/>
    <property type="molecule type" value="Genomic_DNA"/>
</dbReference>
<dbReference type="PRINTS" id="PR00455">
    <property type="entry name" value="HTHTETR"/>
</dbReference>
<dbReference type="InterPro" id="IPR001647">
    <property type="entry name" value="HTH_TetR"/>
</dbReference>